<keyword evidence="1 2" id="KW-0694">RNA-binding</keyword>
<protein>
    <recommendedName>
        <fullName evidence="4">RRM domain-containing protein</fullName>
    </recommendedName>
</protein>
<reference evidence="5 6" key="1">
    <citation type="submission" date="2019-05" db="EMBL/GenBank/DDBJ databases">
        <title>Mikania micrantha, genome provides insights into the molecular mechanism of rapid growth.</title>
        <authorList>
            <person name="Liu B."/>
        </authorList>
    </citation>
    <scope>NUCLEOTIDE SEQUENCE [LARGE SCALE GENOMIC DNA]</scope>
    <source>
        <strain evidence="5">NLD-2019</strain>
        <tissue evidence="5">Leaf</tissue>
    </source>
</reference>
<dbReference type="AlphaFoldDB" id="A0A5N6LUY6"/>
<evidence type="ECO:0000256" key="3">
    <source>
        <dbReference type="SAM" id="MobiDB-lite"/>
    </source>
</evidence>
<dbReference type="OrthoDB" id="3800936at2759"/>
<feature type="region of interest" description="Disordered" evidence="3">
    <location>
        <begin position="1"/>
        <end position="30"/>
    </location>
</feature>
<evidence type="ECO:0000256" key="1">
    <source>
        <dbReference type="ARBA" id="ARBA00022884"/>
    </source>
</evidence>
<keyword evidence="6" id="KW-1185">Reference proteome</keyword>
<feature type="region of interest" description="Disordered" evidence="3">
    <location>
        <begin position="502"/>
        <end position="650"/>
    </location>
</feature>
<dbReference type="InterPro" id="IPR035979">
    <property type="entry name" value="RBD_domain_sf"/>
</dbReference>
<feature type="domain" description="RRM" evidence="4">
    <location>
        <begin position="246"/>
        <end position="325"/>
    </location>
</feature>
<evidence type="ECO:0000313" key="5">
    <source>
        <dbReference type="EMBL" id="KAD2805406.1"/>
    </source>
</evidence>
<dbReference type="InterPro" id="IPR012677">
    <property type="entry name" value="Nucleotide-bd_a/b_plait_sf"/>
</dbReference>
<dbReference type="PROSITE" id="PS50102">
    <property type="entry name" value="RRM"/>
    <property type="match status" value="3"/>
</dbReference>
<dbReference type="SMART" id="SM00360">
    <property type="entry name" value="RRM"/>
    <property type="match status" value="3"/>
</dbReference>
<dbReference type="GO" id="GO:0003723">
    <property type="term" value="F:RNA binding"/>
    <property type="evidence" value="ECO:0007669"/>
    <property type="project" value="UniProtKB-UniRule"/>
</dbReference>
<gene>
    <name evidence="5" type="ORF">E3N88_38783</name>
</gene>
<evidence type="ECO:0000259" key="4">
    <source>
        <dbReference type="PROSITE" id="PS50102"/>
    </source>
</evidence>
<accession>A0A5N6LUY6</accession>
<name>A0A5N6LUY6_9ASTR</name>
<feature type="region of interest" description="Disordered" evidence="3">
    <location>
        <begin position="177"/>
        <end position="245"/>
    </location>
</feature>
<dbReference type="Pfam" id="PF00076">
    <property type="entry name" value="RRM_1"/>
    <property type="match status" value="3"/>
</dbReference>
<evidence type="ECO:0000256" key="2">
    <source>
        <dbReference type="PROSITE-ProRule" id="PRU00176"/>
    </source>
</evidence>
<feature type="compositionally biased region" description="Basic and acidic residues" evidence="3">
    <location>
        <begin position="517"/>
        <end position="527"/>
    </location>
</feature>
<proteinExistence type="predicted"/>
<feature type="compositionally biased region" description="Basic and acidic residues" evidence="3">
    <location>
        <begin position="101"/>
        <end position="119"/>
    </location>
</feature>
<comment type="caution">
    <text evidence="5">The sequence shown here is derived from an EMBL/GenBank/DDBJ whole genome shotgun (WGS) entry which is preliminary data.</text>
</comment>
<feature type="compositionally biased region" description="Basic and acidic residues" evidence="3">
    <location>
        <begin position="558"/>
        <end position="575"/>
    </location>
</feature>
<feature type="domain" description="RRM" evidence="4">
    <location>
        <begin position="424"/>
        <end position="502"/>
    </location>
</feature>
<feature type="compositionally biased region" description="Polar residues" evidence="3">
    <location>
        <begin position="177"/>
        <end position="191"/>
    </location>
</feature>
<feature type="compositionally biased region" description="Acidic residues" evidence="3">
    <location>
        <begin position="208"/>
        <end position="227"/>
    </location>
</feature>
<dbReference type="PANTHER" id="PTHR21245">
    <property type="entry name" value="HETEROGENEOUS NUCLEAR RIBONUCLEOPROTEIN"/>
    <property type="match status" value="1"/>
</dbReference>
<feature type="domain" description="RRM" evidence="4">
    <location>
        <begin position="327"/>
        <end position="409"/>
    </location>
</feature>
<dbReference type="Gene3D" id="3.30.70.330">
    <property type="match status" value="3"/>
</dbReference>
<organism evidence="5 6">
    <name type="scientific">Mikania micrantha</name>
    <name type="common">bitter vine</name>
    <dbReference type="NCBI Taxonomy" id="192012"/>
    <lineage>
        <taxon>Eukaryota</taxon>
        <taxon>Viridiplantae</taxon>
        <taxon>Streptophyta</taxon>
        <taxon>Embryophyta</taxon>
        <taxon>Tracheophyta</taxon>
        <taxon>Spermatophyta</taxon>
        <taxon>Magnoliopsida</taxon>
        <taxon>eudicotyledons</taxon>
        <taxon>Gunneridae</taxon>
        <taxon>Pentapetalae</taxon>
        <taxon>asterids</taxon>
        <taxon>campanulids</taxon>
        <taxon>Asterales</taxon>
        <taxon>Asteraceae</taxon>
        <taxon>Asteroideae</taxon>
        <taxon>Heliantheae alliance</taxon>
        <taxon>Eupatorieae</taxon>
        <taxon>Mikania</taxon>
    </lineage>
</organism>
<feature type="region of interest" description="Disordered" evidence="3">
    <location>
        <begin position="101"/>
        <end position="155"/>
    </location>
</feature>
<feature type="compositionally biased region" description="Acidic residues" evidence="3">
    <location>
        <begin position="133"/>
        <end position="147"/>
    </location>
</feature>
<sequence length="860" mass="95835">MPPRKASARRNKASSKKASTPVADHELPAPEVKIETELGNDLKVNETAPDMSIPEQISDSNRAEIEEVILTNRSVGDVNEAMDEGGETVFGDGVVKKDLHKSGNVKEEKQGEELAKDEEITSAQEEMTAVQADDTEILDDNNNDQDSDISKGLCKNNDVVFANNGDIKGITEVVSIQESAQDVSTRTSCENDTALDVKDDSMLNLDDYGSDDYSEGDDADGEGDGDQEPSLIVQDSSPSNKKDKGTEIYVGKLDKDAVEDDLVSVFQHFGELKSTRIVRKPNSNKSKGFGFVRFASVDQAKRALSELKDGVEVRGKPVVLSASQDNDTLYLGNICKTWKKEQVLQQLKEYEIEHIEVLRLPEDPKIERKNKGFAFLEFSSHADAVTAFQRLKKPDVVFGRDVSAKVAFAQSTMHSTDEDLSQVKEVHLEGLTKDWNEEKVKDICKEYGEILQVNLCPGKRNKRRDFGFVTFSCSESALACVKGINDTAIEGEVKIRASIAKSQQKGRVQTQGLRGGFKVDRQSETSNKKSQSNRSKMKGFLNTQQTKINKKHPSQNKLQKDEESSKVAELSKMKGDNNPQQHNRKRKAFSEQKLSARGLGTSKKPKNAGEGQNSRSVSKAGSHKRKNPSGNETREDRGNRSTQGKKFFKKQKVIMLGRETDSFRKPGSDNHFRRGHDDYISTRYVPKYAASASNAYYVASDHSLSTMRYKEMEPHAGYIEPAYAKRSGSYTGNVQPVVRTPPTQHQTVYYEPSSTSHSRSHVYPRYLDRPVMTQSHRGYIETAVAPEVQPYRDYRPPANVQIARDHYDPGHARIVRHDDRGAGLTTYVGGEEDPGPRWSVIVIGTSFSLYRCDLPCKIAI</sequence>
<evidence type="ECO:0000313" key="6">
    <source>
        <dbReference type="Proteomes" id="UP000326396"/>
    </source>
</evidence>
<dbReference type="InterPro" id="IPR000504">
    <property type="entry name" value="RRM_dom"/>
</dbReference>
<feature type="compositionally biased region" description="Polar residues" evidence="3">
    <location>
        <begin position="502"/>
        <end position="512"/>
    </location>
</feature>
<dbReference type="EMBL" id="SZYD01000018">
    <property type="protein sequence ID" value="KAD2805406.1"/>
    <property type="molecule type" value="Genomic_DNA"/>
</dbReference>
<feature type="compositionally biased region" description="Polar residues" evidence="3">
    <location>
        <begin position="610"/>
        <end position="619"/>
    </location>
</feature>
<feature type="compositionally biased region" description="Basic residues" evidence="3">
    <location>
        <begin position="1"/>
        <end position="15"/>
    </location>
</feature>
<dbReference type="CDD" id="cd00590">
    <property type="entry name" value="RRM_SF"/>
    <property type="match status" value="2"/>
</dbReference>
<dbReference type="SUPFAM" id="SSF54928">
    <property type="entry name" value="RNA-binding domain, RBD"/>
    <property type="match status" value="2"/>
</dbReference>
<dbReference type="Proteomes" id="UP000326396">
    <property type="component" value="Linkage Group LG8"/>
</dbReference>